<dbReference type="PANTHER" id="PTHR34310:SF5">
    <property type="entry name" value="DUF427 DOMAIN PROTEIN (AFU_ORTHOLOGUE AFUA_3G02220)"/>
    <property type="match status" value="1"/>
</dbReference>
<evidence type="ECO:0000313" key="3">
    <source>
        <dbReference type="Proteomes" id="UP000248039"/>
    </source>
</evidence>
<accession>A0A2V4MWZ1</accession>
<dbReference type="OrthoDB" id="285364at2"/>
<feature type="domain" description="DUF427" evidence="1">
    <location>
        <begin position="4"/>
        <end position="88"/>
    </location>
</feature>
<dbReference type="Gene3D" id="2.170.150.40">
    <property type="entry name" value="Domain of unknown function (DUF427)"/>
    <property type="match status" value="1"/>
</dbReference>
<gene>
    <name evidence="2" type="ORF">C7C46_31495</name>
</gene>
<organism evidence="2 3">
    <name type="scientific">Streptomyces tateyamensis</name>
    <dbReference type="NCBI Taxonomy" id="565073"/>
    <lineage>
        <taxon>Bacteria</taxon>
        <taxon>Bacillati</taxon>
        <taxon>Actinomycetota</taxon>
        <taxon>Actinomycetes</taxon>
        <taxon>Kitasatosporales</taxon>
        <taxon>Streptomycetaceae</taxon>
        <taxon>Streptomyces</taxon>
    </lineage>
</organism>
<dbReference type="AlphaFoldDB" id="A0A2V4MWZ1"/>
<dbReference type="Proteomes" id="UP000248039">
    <property type="component" value="Unassembled WGS sequence"/>
</dbReference>
<sequence>MPSAYWNGQLIADSADTVVVEGNHYFPRECVDPALLTDSATTTWCPWKGTANYFTLVVDGERNPDAVWYYADPKPEAEMVRDRVAFWHGVEIRD</sequence>
<evidence type="ECO:0000259" key="1">
    <source>
        <dbReference type="Pfam" id="PF04248"/>
    </source>
</evidence>
<dbReference type="InterPro" id="IPR007361">
    <property type="entry name" value="DUF427"/>
</dbReference>
<proteinExistence type="predicted"/>
<keyword evidence="3" id="KW-1185">Reference proteome</keyword>
<reference evidence="2 3" key="1">
    <citation type="submission" date="2018-03" db="EMBL/GenBank/DDBJ databases">
        <title>Bioinformatic expansion and discovery of thiopeptide antibiotics.</title>
        <authorList>
            <person name="Schwalen C.J."/>
            <person name="Hudson G.A."/>
            <person name="Mitchell D.A."/>
        </authorList>
    </citation>
    <scope>NUCLEOTIDE SEQUENCE [LARGE SCALE GENOMIC DNA]</scope>
    <source>
        <strain evidence="2 3">ATCC 21389</strain>
    </source>
</reference>
<evidence type="ECO:0000313" key="2">
    <source>
        <dbReference type="EMBL" id="PYC66354.1"/>
    </source>
</evidence>
<name>A0A2V4MWZ1_9ACTN</name>
<dbReference type="EMBL" id="PYBW01000180">
    <property type="protein sequence ID" value="PYC66354.1"/>
    <property type="molecule type" value="Genomic_DNA"/>
</dbReference>
<dbReference type="PANTHER" id="PTHR34310">
    <property type="entry name" value="DUF427 DOMAIN PROTEIN (AFU_ORTHOLOGUE AFUA_3G02220)"/>
    <property type="match status" value="1"/>
</dbReference>
<dbReference type="Pfam" id="PF04248">
    <property type="entry name" value="NTP_transf_9"/>
    <property type="match status" value="1"/>
</dbReference>
<comment type="caution">
    <text evidence="2">The sequence shown here is derived from an EMBL/GenBank/DDBJ whole genome shotgun (WGS) entry which is preliminary data.</text>
</comment>
<protein>
    <recommendedName>
        <fullName evidence="1">DUF427 domain-containing protein</fullName>
    </recommendedName>
</protein>
<dbReference type="InterPro" id="IPR038694">
    <property type="entry name" value="DUF427_sf"/>
</dbReference>
<dbReference type="RefSeq" id="WP_110673339.1">
    <property type="nucleotide sequence ID" value="NZ_PYBW01000180.1"/>
</dbReference>